<dbReference type="InterPro" id="IPR011909">
    <property type="entry name" value="GlrX_NrdH"/>
</dbReference>
<dbReference type="CDD" id="cd02976">
    <property type="entry name" value="NrdH"/>
    <property type="match status" value="1"/>
</dbReference>
<dbReference type="InterPro" id="IPR036249">
    <property type="entry name" value="Thioredoxin-like_sf"/>
</dbReference>
<evidence type="ECO:0000256" key="3">
    <source>
        <dbReference type="ARBA" id="ARBA00017945"/>
    </source>
</evidence>
<dbReference type="STRING" id="1338436.LK10_08425"/>
<sequence>MNTTAETRITVYSKPACVQCNMTKKALDKKGLAYTEVDVTTTPAALEYITEDLGYSMAPVIVVDDDNHWAGFNPDRIEAVAAALSRTA</sequence>
<feature type="domain" description="Glutaredoxin" evidence="8">
    <location>
        <begin position="9"/>
        <end position="66"/>
    </location>
</feature>
<dbReference type="PROSITE" id="PS51354">
    <property type="entry name" value="GLUTAREDOXIN_2"/>
    <property type="match status" value="1"/>
</dbReference>
<dbReference type="GO" id="GO:0045454">
    <property type="term" value="P:cell redox homeostasis"/>
    <property type="evidence" value="ECO:0007669"/>
    <property type="project" value="InterPro"/>
</dbReference>
<reference evidence="9 10" key="1">
    <citation type="submission" date="2014-09" db="EMBL/GenBank/DDBJ databases">
        <title>Genome sequence of Sinomonas sp. MUSC 117.</title>
        <authorList>
            <person name="Lee L.-H."/>
        </authorList>
    </citation>
    <scope>NUCLEOTIDE SEQUENCE [LARGE SCALE GENOMIC DNA]</scope>
    <source>
        <strain evidence="9 10">MUSC 117</strain>
    </source>
</reference>
<evidence type="ECO:0000256" key="4">
    <source>
        <dbReference type="ARBA" id="ARBA00022448"/>
    </source>
</evidence>
<evidence type="ECO:0000256" key="7">
    <source>
        <dbReference type="ARBA" id="ARBA00023284"/>
    </source>
</evidence>
<dbReference type="SUPFAM" id="SSF52833">
    <property type="entry name" value="Thioredoxin-like"/>
    <property type="match status" value="1"/>
</dbReference>
<keyword evidence="6" id="KW-1015">Disulfide bond</keyword>
<accession>A0A0B2APM2</accession>
<keyword evidence="7" id="KW-0676">Redox-active center</keyword>
<gene>
    <name evidence="9" type="ORF">LK10_08425</name>
</gene>
<comment type="similarity">
    <text evidence="2">Belongs to the glutaredoxin family.</text>
</comment>
<dbReference type="PANTHER" id="PTHR34386">
    <property type="entry name" value="GLUTAREDOXIN"/>
    <property type="match status" value="1"/>
</dbReference>
<evidence type="ECO:0000256" key="1">
    <source>
        <dbReference type="ARBA" id="ARBA00002292"/>
    </source>
</evidence>
<dbReference type="OrthoDB" id="8545217at2"/>
<keyword evidence="10" id="KW-1185">Reference proteome</keyword>
<evidence type="ECO:0000259" key="8">
    <source>
        <dbReference type="Pfam" id="PF00462"/>
    </source>
</evidence>
<dbReference type="EMBL" id="JTDL01000094">
    <property type="protein sequence ID" value="KHL03803.1"/>
    <property type="molecule type" value="Genomic_DNA"/>
</dbReference>
<dbReference type="Gene3D" id="3.40.30.10">
    <property type="entry name" value="Glutaredoxin"/>
    <property type="match status" value="1"/>
</dbReference>
<organism evidence="9 10">
    <name type="scientific">Sinomonas humi</name>
    <dbReference type="NCBI Taxonomy" id="1338436"/>
    <lineage>
        <taxon>Bacteria</taxon>
        <taxon>Bacillati</taxon>
        <taxon>Actinomycetota</taxon>
        <taxon>Actinomycetes</taxon>
        <taxon>Micrococcales</taxon>
        <taxon>Micrococcaceae</taxon>
        <taxon>Sinomonas</taxon>
    </lineage>
</organism>
<dbReference type="Proteomes" id="UP000030982">
    <property type="component" value="Unassembled WGS sequence"/>
</dbReference>
<keyword evidence="5" id="KW-0249">Electron transport</keyword>
<evidence type="ECO:0000313" key="10">
    <source>
        <dbReference type="Proteomes" id="UP000030982"/>
    </source>
</evidence>
<name>A0A0B2APM2_9MICC</name>
<protein>
    <recommendedName>
        <fullName evidence="3">Glutaredoxin-like protein NrdH</fullName>
    </recommendedName>
</protein>
<proteinExistence type="inferred from homology"/>
<dbReference type="InterPro" id="IPR051548">
    <property type="entry name" value="Grx-like_ET"/>
</dbReference>
<dbReference type="NCBIfam" id="TIGR02194">
    <property type="entry name" value="GlrX_NrdH"/>
    <property type="match status" value="1"/>
</dbReference>
<dbReference type="AlphaFoldDB" id="A0A0B2APM2"/>
<evidence type="ECO:0000313" key="9">
    <source>
        <dbReference type="EMBL" id="KHL03803.1"/>
    </source>
</evidence>
<comment type="caution">
    <text evidence="9">The sequence shown here is derived from an EMBL/GenBank/DDBJ whole genome shotgun (WGS) entry which is preliminary data.</text>
</comment>
<evidence type="ECO:0000256" key="6">
    <source>
        <dbReference type="ARBA" id="ARBA00023157"/>
    </source>
</evidence>
<dbReference type="InterPro" id="IPR002109">
    <property type="entry name" value="Glutaredoxin"/>
</dbReference>
<evidence type="ECO:0000256" key="2">
    <source>
        <dbReference type="ARBA" id="ARBA00007787"/>
    </source>
</evidence>
<dbReference type="PANTHER" id="PTHR34386:SF1">
    <property type="entry name" value="GLUTAREDOXIN-LIKE PROTEIN NRDH"/>
    <property type="match status" value="1"/>
</dbReference>
<comment type="function">
    <text evidence="1">Electron transport system for the ribonucleotide reductase system NrdEF.</text>
</comment>
<dbReference type="GO" id="GO:0009055">
    <property type="term" value="F:electron transfer activity"/>
    <property type="evidence" value="ECO:0007669"/>
    <property type="project" value="TreeGrafter"/>
</dbReference>
<evidence type="ECO:0000256" key="5">
    <source>
        <dbReference type="ARBA" id="ARBA00022982"/>
    </source>
</evidence>
<dbReference type="Pfam" id="PF00462">
    <property type="entry name" value="Glutaredoxin"/>
    <property type="match status" value="1"/>
</dbReference>
<keyword evidence="4" id="KW-0813">Transport</keyword>